<dbReference type="Proteomes" id="UP000015105">
    <property type="component" value="Chromosome 5D"/>
</dbReference>
<proteinExistence type="predicted"/>
<reference evidence="2" key="2">
    <citation type="journal article" date="2017" name="Nat. Plants">
        <title>The Aegilops tauschii genome reveals multiple impacts of transposons.</title>
        <authorList>
            <person name="Zhao G."/>
            <person name="Zou C."/>
            <person name="Li K."/>
            <person name="Wang K."/>
            <person name="Li T."/>
            <person name="Gao L."/>
            <person name="Zhang X."/>
            <person name="Wang H."/>
            <person name="Yang Z."/>
            <person name="Liu X."/>
            <person name="Jiang W."/>
            <person name="Mao L."/>
            <person name="Kong X."/>
            <person name="Jiao Y."/>
            <person name="Jia J."/>
        </authorList>
    </citation>
    <scope>NUCLEOTIDE SEQUENCE [LARGE SCALE GENOMIC DNA]</scope>
    <source>
        <strain evidence="2">cv. AL8/78</strain>
    </source>
</reference>
<dbReference type="Gramene" id="AET5Gv20821800.1">
    <property type="protein sequence ID" value="AET5Gv20821800.1"/>
    <property type="gene ID" value="AET5Gv20821800"/>
</dbReference>
<evidence type="ECO:0000313" key="2">
    <source>
        <dbReference type="Proteomes" id="UP000015105"/>
    </source>
</evidence>
<dbReference type="AlphaFoldDB" id="A0A453LKN2"/>
<reference evidence="1" key="4">
    <citation type="submission" date="2019-03" db="UniProtKB">
        <authorList>
            <consortium name="EnsemblPlants"/>
        </authorList>
    </citation>
    <scope>IDENTIFICATION</scope>
</reference>
<reference evidence="1" key="5">
    <citation type="journal article" date="2021" name="G3 (Bethesda)">
        <title>Aegilops tauschii genome assembly Aet v5.0 features greater sequence contiguity and improved annotation.</title>
        <authorList>
            <person name="Wang L."/>
            <person name="Zhu T."/>
            <person name="Rodriguez J.C."/>
            <person name="Deal K.R."/>
            <person name="Dubcovsky J."/>
            <person name="McGuire P.E."/>
            <person name="Lux T."/>
            <person name="Spannagl M."/>
            <person name="Mayer K.F.X."/>
            <person name="Baldrich P."/>
            <person name="Meyers B.C."/>
            <person name="Huo N."/>
            <person name="Gu Y.Q."/>
            <person name="Zhou H."/>
            <person name="Devos K.M."/>
            <person name="Bennetzen J.L."/>
            <person name="Unver T."/>
            <person name="Budak H."/>
            <person name="Gulick P.J."/>
            <person name="Galiba G."/>
            <person name="Kalapos B."/>
            <person name="Nelson D.R."/>
            <person name="Li P."/>
            <person name="You F.M."/>
            <person name="Luo M.C."/>
            <person name="Dvorak J."/>
        </authorList>
    </citation>
    <scope>NUCLEOTIDE SEQUENCE [LARGE SCALE GENOMIC DNA]</scope>
    <source>
        <strain evidence="1">cv. AL8/78</strain>
    </source>
</reference>
<accession>A0A453LKN2</accession>
<sequence length="45" mass="5228">MFPVLYEMSHFCPNYDKIGHVTEQCGDGVHDPKMFQFGDFMMVPT</sequence>
<name>A0A453LKN2_AEGTS</name>
<organism evidence="1 2">
    <name type="scientific">Aegilops tauschii subsp. strangulata</name>
    <name type="common">Goatgrass</name>
    <dbReference type="NCBI Taxonomy" id="200361"/>
    <lineage>
        <taxon>Eukaryota</taxon>
        <taxon>Viridiplantae</taxon>
        <taxon>Streptophyta</taxon>
        <taxon>Embryophyta</taxon>
        <taxon>Tracheophyta</taxon>
        <taxon>Spermatophyta</taxon>
        <taxon>Magnoliopsida</taxon>
        <taxon>Liliopsida</taxon>
        <taxon>Poales</taxon>
        <taxon>Poaceae</taxon>
        <taxon>BOP clade</taxon>
        <taxon>Pooideae</taxon>
        <taxon>Triticodae</taxon>
        <taxon>Triticeae</taxon>
        <taxon>Triticinae</taxon>
        <taxon>Aegilops</taxon>
    </lineage>
</organism>
<dbReference type="EnsemblPlants" id="AET5Gv20821800.1">
    <property type="protein sequence ID" value="AET5Gv20821800.1"/>
    <property type="gene ID" value="AET5Gv20821800"/>
</dbReference>
<reference evidence="1" key="3">
    <citation type="journal article" date="2017" name="Nature">
        <title>Genome sequence of the progenitor of the wheat D genome Aegilops tauschii.</title>
        <authorList>
            <person name="Luo M.C."/>
            <person name="Gu Y.Q."/>
            <person name="Puiu D."/>
            <person name="Wang H."/>
            <person name="Twardziok S.O."/>
            <person name="Deal K.R."/>
            <person name="Huo N."/>
            <person name="Zhu T."/>
            <person name="Wang L."/>
            <person name="Wang Y."/>
            <person name="McGuire P.E."/>
            <person name="Liu S."/>
            <person name="Long H."/>
            <person name="Ramasamy R.K."/>
            <person name="Rodriguez J.C."/>
            <person name="Van S.L."/>
            <person name="Yuan L."/>
            <person name="Wang Z."/>
            <person name="Xia Z."/>
            <person name="Xiao L."/>
            <person name="Anderson O.D."/>
            <person name="Ouyang S."/>
            <person name="Liang Y."/>
            <person name="Zimin A.V."/>
            <person name="Pertea G."/>
            <person name="Qi P."/>
            <person name="Bennetzen J.L."/>
            <person name="Dai X."/>
            <person name="Dawson M.W."/>
            <person name="Muller H.G."/>
            <person name="Kugler K."/>
            <person name="Rivarola-Duarte L."/>
            <person name="Spannagl M."/>
            <person name="Mayer K.F.X."/>
            <person name="Lu F.H."/>
            <person name="Bevan M.W."/>
            <person name="Leroy P."/>
            <person name="Li P."/>
            <person name="You F.M."/>
            <person name="Sun Q."/>
            <person name="Liu Z."/>
            <person name="Lyons E."/>
            <person name="Wicker T."/>
            <person name="Salzberg S.L."/>
            <person name="Devos K.M."/>
            <person name="Dvorak J."/>
        </authorList>
    </citation>
    <scope>NUCLEOTIDE SEQUENCE [LARGE SCALE GENOMIC DNA]</scope>
    <source>
        <strain evidence="1">cv. AL8/78</strain>
    </source>
</reference>
<keyword evidence="2" id="KW-1185">Reference proteome</keyword>
<protein>
    <submittedName>
        <fullName evidence="1">Uncharacterized protein</fullName>
    </submittedName>
</protein>
<reference evidence="2" key="1">
    <citation type="journal article" date="2014" name="Science">
        <title>Ancient hybridizations among the ancestral genomes of bread wheat.</title>
        <authorList>
            <consortium name="International Wheat Genome Sequencing Consortium,"/>
            <person name="Marcussen T."/>
            <person name="Sandve S.R."/>
            <person name="Heier L."/>
            <person name="Spannagl M."/>
            <person name="Pfeifer M."/>
            <person name="Jakobsen K.S."/>
            <person name="Wulff B.B."/>
            <person name="Steuernagel B."/>
            <person name="Mayer K.F."/>
            <person name="Olsen O.A."/>
        </authorList>
    </citation>
    <scope>NUCLEOTIDE SEQUENCE [LARGE SCALE GENOMIC DNA]</scope>
    <source>
        <strain evidence="2">cv. AL8/78</strain>
    </source>
</reference>
<evidence type="ECO:0000313" key="1">
    <source>
        <dbReference type="EnsemblPlants" id="AET5Gv20821800.1"/>
    </source>
</evidence>